<proteinExistence type="predicted"/>
<protein>
    <submittedName>
        <fullName evidence="2">Uncharacterized protein</fullName>
    </submittedName>
</protein>
<feature type="compositionally biased region" description="Basic residues" evidence="1">
    <location>
        <begin position="211"/>
        <end position="237"/>
    </location>
</feature>
<name>A0A7S3I2X7_9SPIT</name>
<feature type="region of interest" description="Disordered" evidence="1">
    <location>
        <begin position="124"/>
        <end position="237"/>
    </location>
</feature>
<organism evidence="2">
    <name type="scientific">Favella ehrenbergii</name>
    <dbReference type="NCBI Taxonomy" id="182087"/>
    <lineage>
        <taxon>Eukaryota</taxon>
        <taxon>Sar</taxon>
        <taxon>Alveolata</taxon>
        <taxon>Ciliophora</taxon>
        <taxon>Intramacronucleata</taxon>
        <taxon>Spirotrichea</taxon>
        <taxon>Choreotrichia</taxon>
        <taxon>Tintinnida</taxon>
        <taxon>Xystonellidae</taxon>
        <taxon>Favella</taxon>
    </lineage>
</organism>
<accession>A0A7S3I2X7</accession>
<evidence type="ECO:0000313" key="2">
    <source>
        <dbReference type="EMBL" id="CAE0312019.1"/>
    </source>
</evidence>
<gene>
    <name evidence="2" type="ORF">FEHR0123_LOCUS6940</name>
</gene>
<reference evidence="2" key="1">
    <citation type="submission" date="2021-01" db="EMBL/GenBank/DDBJ databases">
        <authorList>
            <person name="Corre E."/>
            <person name="Pelletier E."/>
            <person name="Niang G."/>
            <person name="Scheremetjew M."/>
            <person name="Finn R."/>
            <person name="Kale V."/>
            <person name="Holt S."/>
            <person name="Cochrane G."/>
            <person name="Meng A."/>
            <person name="Brown T."/>
            <person name="Cohen L."/>
        </authorList>
    </citation>
    <scope>NUCLEOTIDE SEQUENCE</scope>
    <source>
        <strain evidence="2">Fehren 1</strain>
    </source>
</reference>
<feature type="compositionally biased region" description="Basic and acidic residues" evidence="1">
    <location>
        <begin position="124"/>
        <end position="137"/>
    </location>
</feature>
<feature type="compositionally biased region" description="Basic residues" evidence="1">
    <location>
        <begin position="138"/>
        <end position="158"/>
    </location>
</feature>
<dbReference type="AlphaFoldDB" id="A0A7S3I2X7"/>
<dbReference type="EMBL" id="HBIE01022882">
    <property type="protein sequence ID" value="CAE0312019.1"/>
    <property type="molecule type" value="Transcribed_RNA"/>
</dbReference>
<evidence type="ECO:0000256" key="1">
    <source>
        <dbReference type="SAM" id="MobiDB-lite"/>
    </source>
</evidence>
<feature type="region of interest" description="Disordered" evidence="1">
    <location>
        <begin position="69"/>
        <end position="94"/>
    </location>
</feature>
<sequence>MQIKEKVSSLSTFEIKELTQKLNGSDVQAVVNPSDIKIEEDDPEQVLQCADRVKGVGFDKQHILSMTGTKAPTNAAATGNADDEEDGEVGLNKMGSINMNDLKYLDQQKKLSMISFLTEKIKAEKEARRKEKADKKEEKRKHKKSKSKHKKKYHRRSRSPSESSSSRRSRSADSELKRGARDHKSGKGGDSRRDRSRRRSRSPPSEDREDRHRHRRDDREKRHHHRSEHRGRSRSPH</sequence>
<feature type="compositionally biased region" description="Basic and acidic residues" evidence="1">
    <location>
        <begin position="170"/>
        <end position="193"/>
    </location>
</feature>